<dbReference type="GO" id="GO:0032259">
    <property type="term" value="P:methylation"/>
    <property type="evidence" value="ECO:0007669"/>
    <property type="project" value="UniProtKB-KW"/>
</dbReference>
<dbReference type="InterPro" id="IPR013785">
    <property type="entry name" value="Aldolase_TIM"/>
</dbReference>
<dbReference type="PANTHER" id="PTHR30544:SF5">
    <property type="entry name" value="RADICAL SAM CORE DOMAIN-CONTAINING PROTEIN"/>
    <property type="match status" value="1"/>
</dbReference>
<keyword evidence="6 14" id="KW-0489">Methyltransferase</keyword>
<dbReference type="SUPFAM" id="SSF102114">
    <property type="entry name" value="Radical SAM enzymes"/>
    <property type="match status" value="1"/>
</dbReference>
<evidence type="ECO:0000313" key="15">
    <source>
        <dbReference type="Proteomes" id="UP001625389"/>
    </source>
</evidence>
<dbReference type="RefSeq" id="WP_125549153.1">
    <property type="nucleotide sequence ID" value="NZ_JBGQPK010000011.1"/>
</dbReference>
<evidence type="ECO:0000256" key="9">
    <source>
        <dbReference type="ARBA" id="ARBA00022694"/>
    </source>
</evidence>
<sequence>MVKTSIYGLNKQDLITWFIKHNDKKFRATQAWDWLYIKRVTSFEAMTNLSKATIALLAADFSFDQLKPVEVQEAKDGVTAKYLFELEDQLMIRTILVRHEYGLSVSVSAQAGSNKATGLVENRRNLTVGEIVAQVMQVQHYLDGQGHDERVSHILVKGVGETFDNFDNVMKFLEIMNDAKGLEIGARHMTVSTNGLADKIREFADYDTQVNLAISLDAPNDDLRSKIMQIDQNWNFGKLFAAIRYYLEKTNRRITFEYTMLNGVNDHNEEAMQLAELLKDIRHLAYVSLIPYSPVTEKDQYSRSTKKRMTVFYETLTQHGINAKIRREVGTEAATKA</sequence>
<dbReference type="InterPro" id="IPR040072">
    <property type="entry name" value="Methyltransferase_A"/>
</dbReference>
<evidence type="ECO:0000256" key="10">
    <source>
        <dbReference type="ARBA" id="ARBA00022723"/>
    </source>
</evidence>
<keyword evidence="15" id="KW-1185">Reference proteome</keyword>
<evidence type="ECO:0000256" key="3">
    <source>
        <dbReference type="ARBA" id="ARBA00022485"/>
    </source>
</evidence>
<evidence type="ECO:0000256" key="6">
    <source>
        <dbReference type="ARBA" id="ARBA00022603"/>
    </source>
</evidence>
<protein>
    <submittedName>
        <fullName evidence="14">23S rRNA (Adenine(2503)-C(2))-methyltransferase RlmN</fullName>
        <ecNumber evidence="14">2.1.1.192</ecNumber>
    </submittedName>
</protein>
<dbReference type="EC" id="2.1.1.192" evidence="14"/>
<dbReference type="InterPro" id="IPR048641">
    <property type="entry name" value="RlmN_N"/>
</dbReference>
<keyword evidence="12" id="KW-0411">Iron-sulfur</keyword>
<evidence type="ECO:0000256" key="7">
    <source>
        <dbReference type="ARBA" id="ARBA00022679"/>
    </source>
</evidence>
<evidence type="ECO:0000256" key="12">
    <source>
        <dbReference type="ARBA" id="ARBA00023014"/>
    </source>
</evidence>
<keyword evidence="8" id="KW-0949">S-adenosyl-L-methionine</keyword>
<evidence type="ECO:0000259" key="13">
    <source>
        <dbReference type="PROSITE" id="PS51918"/>
    </source>
</evidence>
<dbReference type="GO" id="GO:0008168">
    <property type="term" value="F:methyltransferase activity"/>
    <property type="evidence" value="ECO:0007669"/>
    <property type="project" value="UniProtKB-KW"/>
</dbReference>
<keyword evidence="5" id="KW-0698">rRNA processing</keyword>
<name>A0ABW8UDA7_9LACO</name>
<evidence type="ECO:0000256" key="5">
    <source>
        <dbReference type="ARBA" id="ARBA00022552"/>
    </source>
</evidence>
<organism evidence="14 15">
    <name type="scientific">Loigolactobacillus zhaoyuanensis</name>
    <dbReference type="NCBI Taxonomy" id="2486017"/>
    <lineage>
        <taxon>Bacteria</taxon>
        <taxon>Bacillati</taxon>
        <taxon>Bacillota</taxon>
        <taxon>Bacilli</taxon>
        <taxon>Lactobacillales</taxon>
        <taxon>Lactobacillaceae</taxon>
        <taxon>Loigolactobacillus</taxon>
    </lineage>
</organism>
<dbReference type="EMBL" id="JBGQPK010000011">
    <property type="protein sequence ID" value="MFL2028842.1"/>
    <property type="molecule type" value="Genomic_DNA"/>
</dbReference>
<dbReference type="Gene3D" id="3.20.20.70">
    <property type="entry name" value="Aldolase class I"/>
    <property type="match status" value="1"/>
</dbReference>
<comment type="subcellular location">
    <subcellularLocation>
        <location evidence="2">Cytoplasm</location>
    </subcellularLocation>
</comment>
<evidence type="ECO:0000256" key="8">
    <source>
        <dbReference type="ARBA" id="ARBA00022691"/>
    </source>
</evidence>
<dbReference type="PIRSF" id="PIRSF006004">
    <property type="entry name" value="CHP00048"/>
    <property type="match status" value="1"/>
</dbReference>
<keyword evidence="3" id="KW-0004">4Fe-4S</keyword>
<gene>
    <name evidence="14" type="primary">rlmN</name>
    <name evidence="14" type="ORF">ACEN34_04340</name>
</gene>
<evidence type="ECO:0000256" key="11">
    <source>
        <dbReference type="ARBA" id="ARBA00023004"/>
    </source>
</evidence>
<dbReference type="PROSITE" id="PS51918">
    <property type="entry name" value="RADICAL_SAM"/>
    <property type="match status" value="1"/>
</dbReference>
<evidence type="ECO:0000313" key="14">
    <source>
        <dbReference type="EMBL" id="MFL2028842.1"/>
    </source>
</evidence>
<dbReference type="PANTHER" id="PTHR30544">
    <property type="entry name" value="23S RRNA METHYLTRANSFERASE"/>
    <property type="match status" value="1"/>
</dbReference>
<evidence type="ECO:0000256" key="2">
    <source>
        <dbReference type="ARBA" id="ARBA00004496"/>
    </source>
</evidence>
<dbReference type="Pfam" id="PF04055">
    <property type="entry name" value="Radical_SAM"/>
    <property type="match status" value="1"/>
</dbReference>
<comment type="cofactor">
    <cofactor evidence="1">
        <name>[4Fe-4S] cluster</name>
        <dbReference type="ChEBI" id="CHEBI:49883"/>
    </cofactor>
</comment>
<evidence type="ECO:0000256" key="1">
    <source>
        <dbReference type="ARBA" id="ARBA00001966"/>
    </source>
</evidence>
<keyword evidence="9" id="KW-0819">tRNA processing</keyword>
<dbReference type="Proteomes" id="UP001625389">
    <property type="component" value="Unassembled WGS sequence"/>
</dbReference>
<evidence type="ECO:0000256" key="4">
    <source>
        <dbReference type="ARBA" id="ARBA00022490"/>
    </source>
</evidence>
<dbReference type="Gene3D" id="1.10.150.530">
    <property type="match status" value="1"/>
</dbReference>
<dbReference type="InterPro" id="IPR004383">
    <property type="entry name" value="rRNA_lsu_MTrfase_RlmN/Cfr"/>
</dbReference>
<keyword evidence="10" id="KW-0479">Metal-binding</keyword>
<dbReference type="NCBIfam" id="TIGR00048">
    <property type="entry name" value="rRNA_mod_RlmN"/>
    <property type="match status" value="1"/>
</dbReference>
<dbReference type="InterPro" id="IPR027492">
    <property type="entry name" value="RNA_MTrfase_RlmN"/>
</dbReference>
<keyword evidence="4" id="KW-0963">Cytoplasm</keyword>
<feature type="domain" description="Radical SAM core" evidence="13">
    <location>
        <begin position="89"/>
        <end position="326"/>
    </location>
</feature>
<keyword evidence="7 14" id="KW-0808">Transferase</keyword>
<accession>A0ABW8UDA7</accession>
<reference evidence="14 15" key="1">
    <citation type="submission" date="2024-08" db="EMBL/GenBank/DDBJ databases">
        <authorList>
            <person name="Arias E."/>
        </authorList>
    </citation>
    <scope>NUCLEOTIDE SEQUENCE [LARGE SCALE GENOMIC DNA]</scope>
    <source>
        <strain evidence="14 15">FAM 25317</strain>
    </source>
</reference>
<proteinExistence type="predicted"/>
<keyword evidence="11" id="KW-0408">Iron</keyword>
<dbReference type="Pfam" id="PF21016">
    <property type="entry name" value="RlmN_N"/>
    <property type="match status" value="1"/>
</dbReference>
<dbReference type="InterPro" id="IPR058240">
    <property type="entry name" value="rSAM_sf"/>
</dbReference>
<dbReference type="InterPro" id="IPR007197">
    <property type="entry name" value="rSAM"/>
</dbReference>
<comment type="caution">
    <text evidence="14">The sequence shown here is derived from an EMBL/GenBank/DDBJ whole genome shotgun (WGS) entry which is preliminary data.</text>
</comment>